<feature type="transmembrane region" description="Helical" evidence="1">
    <location>
        <begin position="80"/>
        <end position="98"/>
    </location>
</feature>
<keyword evidence="3" id="KW-1185">Reference proteome</keyword>
<dbReference type="EMBL" id="BOMS01000049">
    <property type="protein sequence ID" value="GIE67514.1"/>
    <property type="molecule type" value="Genomic_DNA"/>
</dbReference>
<reference evidence="2 3" key="1">
    <citation type="submission" date="2021-01" db="EMBL/GenBank/DDBJ databases">
        <title>Whole genome shotgun sequence of Actinoplanes palleronii NBRC 14916.</title>
        <authorList>
            <person name="Komaki H."/>
            <person name="Tamura T."/>
        </authorList>
    </citation>
    <scope>NUCLEOTIDE SEQUENCE [LARGE SCALE GENOMIC DNA]</scope>
    <source>
        <strain evidence="2 3">NBRC 14916</strain>
    </source>
</reference>
<feature type="transmembrane region" description="Helical" evidence="1">
    <location>
        <begin position="12"/>
        <end position="40"/>
    </location>
</feature>
<comment type="caution">
    <text evidence="2">The sequence shown here is derived from an EMBL/GenBank/DDBJ whole genome shotgun (WGS) entry which is preliminary data.</text>
</comment>
<dbReference type="RefSeq" id="WP_203826018.1">
    <property type="nucleotide sequence ID" value="NZ_BAAATY010000011.1"/>
</dbReference>
<evidence type="ECO:0000313" key="2">
    <source>
        <dbReference type="EMBL" id="GIE67514.1"/>
    </source>
</evidence>
<accession>A0ABQ4BA59</accession>
<evidence type="ECO:0000313" key="3">
    <source>
        <dbReference type="Proteomes" id="UP000624709"/>
    </source>
</evidence>
<evidence type="ECO:0000256" key="1">
    <source>
        <dbReference type="SAM" id="Phobius"/>
    </source>
</evidence>
<organism evidence="2 3">
    <name type="scientific">Actinoplanes palleronii</name>
    <dbReference type="NCBI Taxonomy" id="113570"/>
    <lineage>
        <taxon>Bacteria</taxon>
        <taxon>Bacillati</taxon>
        <taxon>Actinomycetota</taxon>
        <taxon>Actinomycetes</taxon>
        <taxon>Micromonosporales</taxon>
        <taxon>Micromonosporaceae</taxon>
        <taxon>Actinoplanes</taxon>
    </lineage>
</organism>
<name>A0ABQ4BA59_9ACTN</name>
<keyword evidence="1" id="KW-0812">Transmembrane</keyword>
<sequence>MEEPDRPPKARSMVGLGVAFALLLVPAGGVALFALVVSAFEVGSRFLALLAALVAGAGVVCGVLALAAGSSGKAERARQLMTTDFLITLGAVVGAMLIPTHGE</sequence>
<gene>
    <name evidence="2" type="ORF">Apa02nite_036220</name>
</gene>
<feature type="transmembrane region" description="Helical" evidence="1">
    <location>
        <begin position="46"/>
        <end position="68"/>
    </location>
</feature>
<dbReference type="Proteomes" id="UP000624709">
    <property type="component" value="Unassembled WGS sequence"/>
</dbReference>
<keyword evidence="1" id="KW-0472">Membrane</keyword>
<proteinExistence type="predicted"/>
<protein>
    <submittedName>
        <fullName evidence="2">Uncharacterized protein</fullName>
    </submittedName>
</protein>
<keyword evidence="1" id="KW-1133">Transmembrane helix</keyword>